<evidence type="ECO:0000313" key="3">
    <source>
        <dbReference type="Proteomes" id="UP000030944"/>
    </source>
</evidence>
<evidence type="ECO:0000313" key="2">
    <source>
        <dbReference type="EMBL" id="AJA92426.1"/>
    </source>
</evidence>
<name>A0A0A7V2L7_9ARCH</name>
<dbReference type="KEGG" id="nbv:T478_0099"/>
<dbReference type="EMBL" id="CP007026">
    <property type="protein sequence ID" value="AJA92426.1"/>
    <property type="molecule type" value="Genomic_DNA"/>
</dbReference>
<keyword evidence="1" id="KW-0812">Transmembrane</keyword>
<dbReference type="Proteomes" id="UP000030944">
    <property type="component" value="Chromosome"/>
</dbReference>
<dbReference type="HOGENOM" id="CLU_219582_0_0_2"/>
<gene>
    <name evidence="2" type="ORF">T478_0099</name>
</gene>
<protein>
    <submittedName>
        <fullName evidence="2">Uncharacterized protein</fullName>
    </submittedName>
</protein>
<accession>A0A0A7V2L7</accession>
<feature type="transmembrane region" description="Helical" evidence="1">
    <location>
        <begin position="6"/>
        <end position="26"/>
    </location>
</feature>
<keyword evidence="1" id="KW-1133">Transmembrane helix</keyword>
<evidence type="ECO:0000256" key="1">
    <source>
        <dbReference type="SAM" id="Phobius"/>
    </source>
</evidence>
<reference evidence="2 3" key="1">
    <citation type="journal article" date="2015" name="Proc. Natl. Acad. Sci. U.S.A.">
        <title>Genomic and proteomic characterization of "Candidatus Nitrosopelagicus brevis": An ammonia-oxidizing archaeon from the open ocean.</title>
        <authorList>
            <person name="Santoro A.E."/>
            <person name="Dupont C.L."/>
            <person name="Richter R.A."/>
            <person name="Craig M.T."/>
            <person name="Carini P."/>
            <person name="McIlvin M.R."/>
            <person name="Yang Y."/>
            <person name="Orsi W.D."/>
            <person name="Moran D.M."/>
            <person name="Saito M.A."/>
        </authorList>
    </citation>
    <scope>NUCLEOTIDE SEQUENCE [LARGE SCALE GENOMIC DNA]</scope>
    <source>
        <strain evidence="3">V2</strain>
    </source>
</reference>
<sequence length="39" mass="4411">MADIFDSISTITVILLALGIAGVMIYERTRIRQEKQQDT</sequence>
<keyword evidence="1" id="KW-0472">Membrane</keyword>
<proteinExistence type="predicted"/>
<organism evidence="2 3">
    <name type="scientific">Candidatus Nitrosopelagicus brevis</name>
    <dbReference type="NCBI Taxonomy" id="1410606"/>
    <lineage>
        <taxon>Archaea</taxon>
        <taxon>Nitrososphaerota</taxon>
    </lineage>
</organism>
<dbReference type="AlphaFoldDB" id="A0A0A7V2L7"/>